<evidence type="ECO:0000256" key="1">
    <source>
        <dbReference type="SAM" id="Phobius"/>
    </source>
</evidence>
<feature type="transmembrane region" description="Helical" evidence="1">
    <location>
        <begin position="24"/>
        <end position="57"/>
    </location>
</feature>
<organism evidence="2 3">
    <name type="scientific">Silvania confinis</name>
    <dbReference type="NCBI Taxonomy" id="2926470"/>
    <lineage>
        <taxon>Bacteria</taxon>
        <taxon>Pseudomonadati</taxon>
        <taxon>Pseudomonadota</taxon>
        <taxon>Gammaproteobacteria</taxon>
        <taxon>Enterobacterales</taxon>
        <taxon>Enterobacteriaceae</taxon>
        <taxon>Silvania</taxon>
    </lineage>
</organism>
<sequence>MTLRWLITLRSVFAGEEKLPDLSPFFHTIAAVFLQIIFGLISDNWVTGGAIGCMWFIAREHTQAEYRWIAQLGGGKRVNMPWWGGFDWRAWNLPSLLDWLVPVLACAAVYFVVTL</sequence>
<proteinExistence type="predicted"/>
<dbReference type="EMBL" id="JAMGZJ010000078">
    <property type="protein sequence ID" value="MCU6671398.1"/>
    <property type="molecule type" value="Genomic_DNA"/>
</dbReference>
<accession>A0A9J6QQ48</accession>
<keyword evidence="1" id="KW-1133">Transmembrane helix</keyword>
<gene>
    <name evidence="2" type="ORF">M8013_22010</name>
</gene>
<keyword evidence="1" id="KW-0472">Membrane</keyword>
<evidence type="ECO:0000313" key="2">
    <source>
        <dbReference type="EMBL" id="MCU6671398.1"/>
    </source>
</evidence>
<feature type="transmembrane region" description="Helical" evidence="1">
    <location>
        <begin position="96"/>
        <end position="113"/>
    </location>
</feature>
<reference evidence="2" key="1">
    <citation type="submission" date="2022-05" db="EMBL/GenBank/DDBJ databases">
        <title>Description of a novel species of Leclercia; Leclercia tamurae and the Proposal for a Novel Genus Silvania gen. nov. Containing Two Novel Species Silvania hatchlandensis sp. nov. and Silvania confinis sp. nov. Isolated from the Rhizosphere of Oak.</title>
        <authorList>
            <person name="Maddock D.W."/>
            <person name="Brady C.L."/>
            <person name="Denman S."/>
            <person name="Arnold D."/>
        </authorList>
    </citation>
    <scope>NUCLEOTIDE SEQUENCE</scope>
    <source>
        <strain evidence="2">H4N4</strain>
    </source>
</reference>
<evidence type="ECO:0000313" key="3">
    <source>
        <dbReference type="Proteomes" id="UP001061282"/>
    </source>
</evidence>
<name>A0A9J6QQ48_9ENTR</name>
<protein>
    <submittedName>
        <fullName evidence="2">Uncharacterized protein</fullName>
    </submittedName>
</protein>
<keyword evidence="1" id="KW-0812">Transmembrane</keyword>
<keyword evidence="3" id="KW-1185">Reference proteome</keyword>
<dbReference type="RefSeq" id="WP_271269876.1">
    <property type="nucleotide sequence ID" value="NZ_JAMGZJ010000078.1"/>
</dbReference>
<dbReference type="Proteomes" id="UP001061282">
    <property type="component" value="Unassembled WGS sequence"/>
</dbReference>
<comment type="caution">
    <text evidence="2">The sequence shown here is derived from an EMBL/GenBank/DDBJ whole genome shotgun (WGS) entry which is preliminary data.</text>
</comment>
<dbReference type="AlphaFoldDB" id="A0A9J6QQ48"/>